<dbReference type="AlphaFoldDB" id="A0A6L5T7G2"/>
<dbReference type="Pfam" id="PF14359">
    <property type="entry name" value="DUF4406"/>
    <property type="match status" value="1"/>
</dbReference>
<gene>
    <name evidence="1" type="ORF">GKE07_08005</name>
</gene>
<sequence>MIHDLTERAPCNMVIRYSVDSDTDFVTYNDINGRGKQCASCHGCSWYSLCKPEAVPTNGARIYISGAITGTVNYMERFAEAEKLLTKKGYTVINPAKINAQLPPSTSYEEYMQMSLFLMDMCDVMYQLKGWQNSRGANREYGYALAKDFIIFKEGDFDDENTTV</sequence>
<evidence type="ECO:0000313" key="1">
    <source>
        <dbReference type="EMBL" id="MSC60139.1"/>
    </source>
</evidence>
<dbReference type="RefSeq" id="WP_154266955.1">
    <property type="nucleotide sequence ID" value="NZ_WKQP01000010.1"/>
</dbReference>
<dbReference type="InterPro" id="IPR025518">
    <property type="entry name" value="DUF4406"/>
</dbReference>
<reference evidence="1 2" key="1">
    <citation type="journal article" date="2019" name="Nat. Med.">
        <title>A library of human gut bacterial isolates paired with longitudinal multiomics data enables mechanistic microbiome research.</title>
        <authorList>
            <person name="Poyet M."/>
            <person name="Groussin M."/>
            <person name="Gibbons S.M."/>
            <person name="Avila-Pacheco J."/>
            <person name="Jiang X."/>
            <person name="Kearney S.M."/>
            <person name="Perrotta A.R."/>
            <person name="Berdy B."/>
            <person name="Zhao S."/>
            <person name="Lieberman T.D."/>
            <person name="Swanson P.K."/>
            <person name="Smith M."/>
            <person name="Roesemann S."/>
            <person name="Alexander J.E."/>
            <person name="Rich S.A."/>
            <person name="Livny J."/>
            <person name="Vlamakis H."/>
            <person name="Clish C."/>
            <person name="Bullock K."/>
            <person name="Deik A."/>
            <person name="Scott J."/>
            <person name="Pierce K.A."/>
            <person name="Xavier R.J."/>
            <person name="Alm E.J."/>
        </authorList>
    </citation>
    <scope>NUCLEOTIDE SEQUENCE [LARGE SCALE GENOMIC DNA]</scope>
    <source>
        <strain evidence="1 2">BIOML-A11</strain>
    </source>
</reference>
<dbReference type="Gene3D" id="3.40.50.450">
    <property type="match status" value="1"/>
</dbReference>
<dbReference type="Proteomes" id="UP000479563">
    <property type="component" value="Unassembled WGS sequence"/>
</dbReference>
<name>A0A6L5T7G2_9FIRM</name>
<accession>A0A6L5T7G2</accession>
<proteinExistence type="predicted"/>
<dbReference type="EMBL" id="WKQP01000010">
    <property type="protein sequence ID" value="MSC60139.1"/>
    <property type="molecule type" value="Genomic_DNA"/>
</dbReference>
<evidence type="ECO:0000313" key="2">
    <source>
        <dbReference type="Proteomes" id="UP000479563"/>
    </source>
</evidence>
<organism evidence="1 2">
    <name type="scientific">Agathobacter rectalis</name>
    <dbReference type="NCBI Taxonomy" id="39491"/>
    <lineage>
        <taxon>Bacteria</taxon>
        <taxon>Bacillati</taxon>
        <taxon>Bacillota</taxon>
        <taxon>Clostridia</taxon>
        <taxon>Lachnospirales</taxon>
        <taxon>Lachnospiraceae</taxon>
        <taxon>Agathobacter</taxon>
    </lineage>
</organism>
<dbReference type="SUPFAM" id="SSF52309">
    <property type="entry name" value="N-(deoxy)ribosyltransferase-like"/>
    <property type="match status" value="1"/>
</dbReference>
<comment type="caution">
    <text evidence="1">The sequence shown here is derived from an EMBL/GenBank/DDBJ whole genome shotgun (WGS) entry which is preliminary data.</text>
</comment>
<protein>
    <submittedName>
        <fullName evidence="1">DUF4406 domain-containing protein</fullName>
    </submittedName>
</protein>